<evidence type="ECO:0000313" key="7">
    <source>
        <dbReference type="EMBL" id="WZI33479.1"/>
    </source>
</evidence>
<organism evidence="7">
    <name type="scientific">Crocidura tanakae ribovirus 2</name>
    <dbReference type="NCBI Taxonomy" id="3139557"/>
    <lineage>
        <taxon>Viruses</taxon>
        <taxon>Riboviria</taxon>
    </lineage>
</organism>
<dbReference type="InterPro" id="IPR043502">
    <property type="entry name" value="DNA/RNA_pol_sf"/>
</dbReference>
<sequence length="373" mass="42971">MPWRCDLAGASDYDAWFEEQFSIAVTELDWDSTPGCCVLKNYGTSNREIFGWDGLQCDDERYAIVRGTVRARFDSLMRGDMIADPLNMFVKQEPCKVSKDELGAYRLISGVSLIDCMVDRILFGWLVRSALSSVLETPVMVGWSPIRGGWRYITRLFCGRPVVCLDKSAWDWTVLEWMVKAFETFILELPVDAPDWWTKMVKVRITLLYRDAVFKFKDGTEMRQGEWGIQKSGSLLTIIFNSVLQVLLHEMARPGCRKKMVVMGDDTAQEEPDDLVSYVSAIQGLGPKIKEVRRQHWVEFAGFAFFGRTCIPAYWKKHLFTLRYTETPEQTLQSYQILYAHEPSMYAYVSSELKAYGSRVVYPLAWCRAVMNE</sequence>
<proteinExistence type="predicted"/>
<dbReference type="EMBL" id="PP272739">
    <property type="protein sequence ID" value="WZI33479.1"/>
    <property type="molecule type" value="Viral_cRNA"/>
</dbReference>
<dbReference type="InterPro" id="IPR001205">
    <property type="entry name" value="RNA-dir_pol_C"/>
</dbReference>
<dbReference type="Pfam" id="PF00680">
    <property type="entry name" value="RdRP_1"/>
    <property type="match status" value="1"/>
</dbReference>
<evidence type="ECO:0000256" key="5">
    <source>
        <dbReference type="ARBA" id="ARBA00048744"/>
    </source>
</evidence>
<evidence type="ECO:0000259" key="6">
    <source>
        <dbReference type="Pfam" id="PF00680"/>
    </source>
</evidence>
<dbReference type="GO" id="GO:0000166">
    <property type="term" value="F:nucleotide binding"/>
    <property type="evidence" value="ECO:0007669"/>
    <property type="project" value="UniProtKB-KW"/>
</dbReference>
<keyword evidence="4" id="KW-0693">Viral RNA replication</keyword>
<name>A0AB38ZKA2_9VIRU</name>
<protein>
    <recommendedName>
        <fullName evidence="6">RNA-directed RNA polymerase C-terminal domain-containing protein</fullName>
    </recommendedName>
</protein>
<keyword evidence="3" id="KW-0547">Nucleotide-binding</keyword>
<keyword evidence="2" id="KW-0548">Nucleotidyltransferase</keyword>
<dbReference type="GO" id="GO:0003723">
    <property type="term" value="F:RNA binding"/>
    <property type="evidence" value="ECO:0007669"/>
    <property type="project" value="InterPro"/>
</dbReference>
<comment type="catalytic activity">
    <reaction evidence="5">
        <text>RNA(n) + a ribonucleoside 5'-triphosphate = RNA(n+1) + diphosphate</text>
        <dbReference type="Rhea" id="RHEA:21248"/>
        <dbReference type="Rhea" id="RHEA-COMP:14527"/>
        <dbReference type="Rhea" id="RHEA-COMP:17342"/>
        <dbReference type="ChEBI" id="CHEBI:33019"/>
        <dbReference type="ChEBI" id="CHEBI:61557"/>
        <dbReference type="ChEBI" id="CHEBI:140395"/>
        <dbReference type="EC" id="2.7.7.48"/>
    </reaction>
</comment>
<keyword evidence="1" id="KW-0808">Transferase</keyword>
<dbReference type="GO" id="GO:0006351">
    <property type="term" value="P:DNA-templated transcription"/>
    <property type="evidence" value="ECO:0007669"/>
    <property type="project" value="InterPro"/>
</dbReference>
<dbReference type="InterPro" id="IPR001795">
    <property type="entry name" value="RNA-dir_pol_luteovirus"/>
</dbReference>
<reference evidence="7" key="1">
    <citation type="journal article" date="2024" name="NPJ Biofilms Microbiomes">
        <title>Decoding the RNA viromes in shrew lungs along the eastern coast of China.</title>
        <authorList>
            <person name="Zhang J.T."/>
            <person name="Hu Z.Y."/>
            <person name="Tang F."/>
            <person name="Liu Y.T."/>
            <person name="Tan W.L."/>
            <person name="Ma X.F."/>
            <person name="Zhang Y.F."/>
            <person name="Si G.Q."/>
            <person name="Zhang L."/>
            <person name="Zhang M.Q."/>
            <person name="Peng C."/>
            <person name="Fu B.K."/>
            <person name="Fang L.Q."/>
            <person name="Zhang X.A."/>
            <person name="Liu W."/>
        </authorList>
    </citation>
    <scope>NUCLEOTIDE SEQUENCE</scope>
    <source>
        <strain evidence="7">Ribo_2</strain>
    </source>
</reference>
<evidence type="ECO:0000256" key="2">
    <source>
        <dbReference type="ARBA" id="ARBA00022695"/>
    </source>
</evidence>
<accession>A0AB38ZKA2</accession>
<dbReference type="PRINTS" id="PR00914">
    <property type="entry name" value="LVIRUSRNAPOL"/>
</dbReference>
<dbReference type="SUPFAM" id="SSF56672">
    <property type="entry name" value="DNA/RNA polymerases"/>
    <property type="match status" value="1"/>
</dbReference>
<feature type="domain" description="RNA-directed RNA polymerase C-terminal" evidence="6">
    <location>
        <begin position="68"/>
        <end position="251"/>
    </location>
</feature>
<evidence type="ECO:0000256" key="1">
    <source>
        <dbReference type="ARBA" id="ARBA00022679"/>
    </source>
</evidence>
<evidence type="ECO:0000256" key="3">
    <source>
        <dbReference type="ARBA" id="ARBA00022741"/>
    </source>
</evidence>
<dbReference type="GO" id="GO:0003968">
    <property type="term" value="F:RNA-directed RNA polymerase activity"/>
    <property type="evidence" value="ECO:0007669"/>
    <property type="project" value="UniProtKB-EC"/>
</dbReference>
<evidence type="ECO:0000256" key="4">
    <source>
        <dbReference type="ARBA" id="ARBA00022953"/>
    </source>
</evidence>
<reference evidence="7" key="2">
    <citation type="submission" date="2024-01" db="EMBL/GenBank/DDBJ databases">
        <authorList>
            <person name="Zhang X.-A."/>
            <person name="Zhang J.-T."/>
            <person name="Hu Z.-Y."/>
            <person name="Liu W."/>
        </authorList>
    </citation>
    <scope>NUCLEOTIDE SEQUENCE</scope>
    <source>
        <strain evidence="7">Ribo_2</strain>
    </source>
</reference>